<evidence type="ECO:0000256" key="1">
    <source>
        <dbReference type="SAM" id="MobiDB-lite"/>
    </source>
</evidence>
<feature type="compositionally biased region" description="Low complexity" evidence="1">
    <location>
        <begin position="1612"/>
        <end position="1623"/>
    </location>
</feature>
<organism evidence="2 3">
    <name type="scientific">Diaporthe vaccinii</name>
    <dbReference type="NCBI Taxonomy" id="105482"/>
    <lineage>
        <taxon>Eukaryota</taxon>
        <taxon>Fungi</taxon>
        <taxon>Dikarya</taxon>
        <taxon>Ascomycota</taxon>
        <taxon>Pezizomycotina</taxon>
        <taxon>Sordariomycetes</taxon>
        <taxon>Sordariomycetidae</taxon>
        <taxon>Diaporthales</taxon>
        <taxon>Diaporthaceae</taxon>
        <taxon>Diaporthe</taxon>
        <taxon>Diaporthe eres species complex</taxon>
    </lineage>
</organism>
<feature type="compositionally biased region" description="Basic residues" evidence="1">
    <location>
        <begin position="2274"/>
        <end position="2283"/>
    </location>
</feature>
<feature type="region of interest" description="Disordered" evidence="1">
    <location>
        <begin position="3550"/>
        <end position="3762"/>
    </location>
</feature>
<feature type="compositionally biased region" description="Low complexity" evidence="1">
    <location>
        <begin position="4283"/>
        <end position="4310"/>
    </location>
</feature>
<feature type="compositionally biased region" description="Basic residues" evidence="1">
    <location>
        <begin position="4311"/>
        <end position="4322"/>
    </location>
</feature>
<feature type="compositionally biased region" description="Polar residues" evidence="1">
    <location>
        <begin position="2998"/>
        <end position="3015"/>
    </location>
</feature>
<feature type="compositionally biased region" description="Polar residues" evidence="1">
    <location>
        <begin position="2086"/>
        <end position="2099"/>
    </location>
</feature>
<feature type="compositionally biased region" description="Basic and acidic residues" evidence="1">
    <location>
        <begin position="4260"/>
        <end position="4279"/>
    </location>
</feature>
<feature type="compositionally biased region" description="Polar residues" evidence="1">
    <location>
        <begin position="2674"/>
        <end position="2690"/>
    </location>
</feature>
<reference evidence="2 3" key="1">
    <citation type="submission" date="2024-03" db="EMBL/GenBank/DDBJ databases">
        <title>A high-quality draft genome sequence of Diaporthe vaccinii, a causative agent of upright dieback and viscid rot disease in cranberry plants.</title>
        <authorList>
            <person name="Sarrasin M."/>
            <person name="Lang B.F."/>
            <person name="Burger G."/>
        </authorList>
    </citation>
    <scope>NUCLEOTIDE SEQUENCE [LARGE SCALE GENOMIC DNA]</scope>
    <source>
        <strain evidence="2 3">IS7</strain>
    </source>
</reference>
<feature type="region of interest" description="Disordered" evidence="1">
    <location>
        <begin position="3780"/>
        <end position="4663"/>
    </location>
</feature>
<feature type="region of interest" description="Disordered" evidence="1">
    <location>
        <begin position="790"/>
        <end position="812"/>
    </location>
</feature>
<feature type="compositionally biased region" description="Polar residues" evidence="1">
    <location>
        <begin position="4337"/>
        <end position="4360"/>
    </location>
</feature>
<feature type="compositionally biased region" description="Low complexity" evidence="1">
    <location>
        <begin position="3065"/>
        <end position="3077"/>
    </location>
</feature>
<dbReference type="EMBL" id="JBAWTH010000008">
    <property type="protein sequence ID" value="KAL2290985.1"/>
    <property type="molecule type" value="Genomic_DNA"/>
</dbReference>
<feature type="compositionally biased region" description="Low complexity" evidence="1">
    <location>
        <begin position="65"/>
        <end position="83"/>
    </location>
</feature>
<feature type="compositionally biased region" description="Basic and acidic residues" evidence="1">
    <location>
        <begin position="1482"/>
        <end position="1500"/>
    </location>
</feature>
<sequence length="5867" mass="636793">MSERRRRWSPESSRRRRKAKRDSREQLVLDDPSSMAPDSRSMAPDSRSMAPATATESTFASSYSYAYPGAPQSQAPSSSFQYQTSHPPDQQPLPGGPGGPITMRSSDDPRTSAPMPMPGPSRGHDRERDRRRTRRSRHGSPSSSDALSVSSSSSSSYLEISRWYPSFGRSGGVLNAFFKTPSEHRQRVRRRRSLKKKNRGIFGFGNNSSSSSVNSDMAYGMGFVRKPKSRNFSPRGERAAGLEKSDARPAQAQRRQTDEEILEIGRQLAKVARDSNREDLRATGKRPPSQFSAAQDTWNKYSRQNSGAYAASSRGIAPSKHGRHSSSSSSDDEWESASEGEYSSDESNSGLAYGAAVDLGMSPAPKSSVSRQSTMLSARPPEDIRPPDRKSSAVDPRLFGPVNSLRGLINTPCGYDDRNSVYTIPGPAEQRYAGSAGTAESASIEARPMQTVYPVQTSDPSRVDAARASGSFVSSQPSFSALSREPSHSSRRPEPLPIQAPKPIAPVRSSMYDEQRIRDSEQTSPREYRVRPNENKTFAETALVGAGVAALGAAIMAGRDKGKGKDKEKERDPELRQGRHERYGHDDHREEGTVVQDSRRAKELALEKEIERLEKALADRSKAREQRKRYSKRDSATEPLESTAADVDAELDREKRRRDRDSRYSEPDYGYERPETSRRVSEPGERPASADSGQTRRAEIPAVPSSSGVDVFQFQVPDDAFRTRDSPLRAASPVIIDVAPAPSPPLEEEHRRSRRDSFEEEMRDAKHIYDESMHSTAPISAVDMAAAIAATERARHHEEPERGRTLHKTQDLVQDQANAYYHARRMAEREVSSRSRSKSKERSIVEKYAKDRDNESHGAEIVRIVTPPEMKQKPQKHKYSEPNADFRFDKMMSPKDLDHFRPHEYQVRDPSAERPRPYLNLVIPTPVPTPTPDSQKKTVSSRSPEPVVGESKKEEVPDVVISPRGEVVEAPQTPTSKRVSWGPSETQQYEVESPDRSSERISRSYERPRSPSRSSGWGATAAAVAGIAAAAALSKDDKSEPSTRDDRSRESEGAKTSEGSRSPPSRKVLPKGTAPSRVLDDEPEDVPPAPGPKPASPRSSQMPGAFADDLDFAATLAAGLQDTGFDPNIVIEDATYRRRDSPPGSNEHTGVYMQPYSETVTDLGVIDIDDGSRPARQSGYVIGELADTPATEKGSAFDWAEGSSRRQSKSEKRRSMGSDDIEVQGAKEESPKVSKKEQRKIEKAARAAKLAEEEDRSSQPADAGDEDWKEVSTSRKSKRSSKQSKRTSVGWDDADTPVNDRRVSVPVDAFDDLEDTKPVDDAWDEPQRTGKSKRDSKGYDLAEDPSGRRERRREERRRSDFYEPLDRDVTSVVSDTRHDDRSNGRGRHQNDDERSAVSAPDGKRDSKPDKRGSKEEKRSSGGFWGLLKGSNGVDGENQSKKDDAGTLGAGAGLAGAVAGAYVAAGSLASRSDAAEAPSEQEETQHVIVDVDHPSGRRPDSPSRGLDVFDYQDPEITPRVIKPAIDPQYGDLLPLPPSPSEEQKLDFDVSDDLPSLPDSRPATPPGQEKLLPREKRDSSQKRPAHSRRRSAYDVPLKSPSHTAIPIAFRMGQRSSIPSSPRVVSNPTSAHQSPAVDTQETFSSPSNKRSPRPPSWDRPTSWESTREIKPLYLIERSAHAGADSGGQEHDDSAENTPLPPSRESPAPESEDGGDVDKEARVLDSAPLFVDTAMARTVPLGSQESTPKGLTQTDSGLPDSAREFRTIPKETTGPSHIDSGLPRSAKDADVPLMEELHQSPLLESSYATPTGSPHLEAEARPLIQRDESTESISDFKDALDRPALEDTNKGQPQDISRGIEEEQPPYKAEPTSGEKQDKPGYFSSALSMLPAVGLVGVGALLGRGSRDDTAASKEDHPSQDTQESTAKSIGQPGEASVVPEFEASQAGTTASIDLGDQVQVPPTAGAGKSGPDTPLDTIEGADVSVPNDSPAAHRRHEGILPISDLQQVEDFSHDIKGPGPGQEAFVTDDTSVTLPPSSTQLPGNDLSTSPISHPEDMETIPETPVDTVEWPEESTTKKKKGKKGKKKQNSIGATSVPVTAESSARDSSHLQQDILSQEEPVSKAIEETSLVPPTTMTSSDQTPQESSATGVEHSPEQNFPKGGEPDISSEPYLILGESEGKGLTDDPEDVHDTIEASTIVSPLSQSQSQDDELQVGGRSRRSSSNARRLRSSRSSMSPHGSVDRHGSPDVFHSGDGGIVSPPSALASARGSTGQKYNKTRSLRSSRRSSLASQGSGLGNEPGLGETDAFDQTGSGFGGHQESHEVEQSSPIQQLGVRESLESLESPLEVVEQRVSSPLNVVEEHSYAQPEIRDESEVKAAGIVDEPASAQPELFTGDVQRIGSPVVEDTQRSIDLAESDFQELTPSTIDHTSPTSPQRAEEGRAEGLASGSLDKDQDVLGQSFSHSPLYAGDEAVQPPSEPVMEDQPSEKLPTDLAGGIPQRSEPEQAVHDDLQQKVESLPPVTSVEQFEQPFSSTSVVEPIQTLPIPSSPPHADRGLSELEQSTTEGVTEPALQEPSPILASMEEDDPFSTKKSKKNKKKRKGSTIIGGTVQSPGTTTPAELELGTQPAEPSVESSVRPSTSSEDDIRLERSSQTVKEPSLEPEQQPGSTEFGDLQHSSKSMEPEGDSSQSLEPVLPVSEDKSPIDSLQTTNPTVLPVLDDIPSEVPIPEVEKPDLGSQEKPGDILDEDEIARREAEAEQIRDEEAELSRLQSKKKLKPKEKTRLKQLKANIDRRADEAEAMAQTVSPIERDIPGAHIPDSSIQQRAVDESTLPVTEKPILAEEEASTGRSSLISESLPPNLISGSDEAVPGSTEIDSPSVEVTSQAQQVAGISPTSGDISPQLDESIQQKELQPEPEVVEDAEDLALREAEAALIRDEEAELARLESKKKPNKKDKVRMRVLRSNSERRAQEADAAAPPRIEEQDTADMDTPLPEVQEGSRSQFQGEDSTRDPVSQETRETRSSDPQSIEDAIQTSDEISASTHPHEDNRFSLSEGDSAATNIGESSQVQSQVQDSSQHQAVTSSGDAMAGTGPSQFEEGLAEQSERQVKLEGTQPDNSRPNSAQFDSAQMPQIRVEDTSSQLDPLPDEGHTMDVPQTQFRRDSLPQIEDAATDTVEMQPPKDNVDVPETQIEDLSQARDDGPSFEVQEDVVATGIRSEQASQAPAQEPVLVSDITEETDRGTNISSPFGGSEQPAVTVTELPEDPESEWPVMSKKSKKDKKKKRKGTISDGSGQNSGSPTPFFDASEQSPAVESRGLIDTVPGSSEDVAQPSSSEPMLVEQGQQASASLALDDDAAKDIKLGGTTAGQPLEGSIPEQQETSLSFRDSVPTPGISDDNIAKDLTEEDLVARPLESSVPEHQEASHRTGGDVPENSEEFVSASVPESEPDQVAFNEEPEFQPVSKKSKKDKKKKRKNTLSGDVSLSSGSATPIALDEPEQPSSLAETPVILEGGQPTLERFLPVDITKETAPIPSTIEETSATKSPVLETVQSAEVQPLPHSVSEEPSKSPTLGGIPRSIPEPEPEQLAQEDPGFFITKKSKKDKKRKKTLSGNITPMTEIGEASLPSEPAAIQERDLGSTQEPSSPPSQPSEPESSSSNDLVEDTPLPTEHADVLPPAHLPETEALHSTPPLDSQTEKPHVEPDQASRPGRKSDGWGFLAGAIAGAGVASTIPQSRGKSSERDVLPEDITAGHSPIQTVGTDTLASRPSLNFADVVQTATTSDFKDQERSQATNISRDQSQSLSFPVEESGQPDDVVQEPKSIQEDTSDVIAAAKESQEESASLSCDVVDLGPSSTQSPLEKDIKQEASLPSGHLVQEPTNFEEVAPDLQGSLREEQITTSEPQSQLDDWTQASSSKKKKKKDKKRKRSSTPWSEAESGAYTPITEEPGGARDFDIDTNERSISLDTGDLSRPQDSLAKQPELEPDLKATEERHSAPLAGDEFNEQASLEGVPQPGTTDTAKDAITTPKLHSTGGDRDDTFIATGDQALQNLGLGQIQKESHASEAISSPISDPKVDDRNEPLVTAAPLHEETLISPGQAQESSDRPSQENDDFTRDIGSASTEAFAMPMQLPTVTQEVDDQPLDLSVARDTDNDNAQIGTGLRSLDLEPESSTSVRQTPAEPADTPAEQSLETATEDLWEPIPKKLSKKEKRKAKKGSLSTNVPELTTSTHEGDSQQFSKELSPGALNISSQQTSPILGQRDEPVAQDVEKIDLDRSLEPENEPISMQPPEEQPSQAQETPAEETPVISRKISKKEKRKPKKASLSAWEDDMVEPVESSQSQTPITVEKQSQDITTTSSPILGPELGQTETTQTSGSAEPLLAEDVSKGMGPSTAKDATAEDEWATPISRKKSKKDKKKGKQSSSGSISGSQTPAVVEPPILHGVDAVESVGPVPERSGTPDQPTDVSQFEGHSDRRSSEINTSLRDSNAKGFDLSDQAIDDASASQGRKDHRSAELYLPLEGANDELLTGPSGEASTPSHRRGHRSAELYVPGGERNLEVQNEDDWDMPSDDQSKKDKKSSSSLADKTPTLRMPMEELHQIDKYQNETSRTDAQSSRFLRSPDGRGKELEKMQPSPDLWDDEDYFKPKPATFAEPNQEPFSKFDIHPAVARGLTTSPDRRVGEERPLVGLGLIHRHSSIFQEDEGHVPKLLTMTSDNVSTDSVAIQEAEAGPSGESPYLGSLIRSATVPERPGSSRSYDEGLSPAVKQVNHKQWFTFETGPAHGANVPLARSVSPDNLRPISPGLPRSPQFPPPKSAQLSPQFPPQPSPRSPQYSPRDSSSFEAARDPSKKGSVAALAEIFGGAKKATGQGAVATSHGREPTTPGSDNVSEPRSQPDIDAGTFTPQIPDQASREAEIPLESVVVESPVLGSQASVDFPTDEQQPLVKSPRELPEASPDLPGSSEDANLHEVLYQPQDSPTPPSRSPVLEKISSIEDPTPTIETGDDDEPAAGPSVIDFSRSLPTGLPSVQEEPHEEEAESSRHVVPARPRAVTPDFNRDSGVVTGSPVPLRVHQFESAQQQRDSGVHMRDPSGASPRLLGTRAFSPQPARLSHSSIEDEGEGANLDDKSPKRSSTAESEAQRRFREATPVLEAHDAPVTPEPRKNTSKSRKYPDLGPSPGKKAAAASLAGGGALLAAGAARSLSRSPSPSPSPAASQRSVSDVTDELRASALPRQRRAASSNTGISRARTPEPLSLRAESPSLLRHSGTPPLRSRRSRSGDLRSLSQLSNRSHSDLGAQASGSPASAASAASAANKAAAPTPASSDLRRATTPAVAVAQGTNIAPTANEGRVRSKDMADVYDGVGEGRLGSPRSPTRPHSMRRRQSMQVLELESRVEQLIAENRALQDARTQAEAHTTNRATSTLAERDTEIEALKQSLDFMRKEVQRLTEVNEGLNSAIQQHAVQHDDRYRLLENQHAEATRELLEHRDRHDSHSQTIEEKDQEIKSLREQLEATKEQIREMQKQILATKPADSDFLRIKDVDYFDHRCQQLCSHVQQWVLRFSKFSDMRACRLTTELNDEKIIDRLDNAVLDGSNVDHYLNDRVRRRDVFMSVTMTMIWEFVFTRYLFGMDREQRQKLKNLEKLLLEVGPPQAVRQWRAVTLTLLSKREPFKDQRDQDTEAVVQAVFQTLSMILPPPSNLEDQIQGQLRKVMREAVDLSVEMRTQRAEYMMLPPLQPDYDANGDLAEPHPFNSALMNERSGDKNATTDNDELEAQGAVVRVVLFPLVVKKGDDDGVGDDEIVVCPAQVIVAKPRSKSRHSYRAPSSDAGGVSLLRGGSPSTAPNRSNVSMTDAPGMAPGMEGAI</sequence>
<feature type="compositionally biased region" description="Basic and acidic residues" evidence="1">
    <location>
        <begin position="2175"/>
        <end position="2191"/>
    </location>
</feature>
<name>A0ABR4F8I5_9PEZI</name>
<feature type="compositionally biased region" description="Polar residues" evidence="1">
    <location>
        <begin position="4884"/>
        <end position="4894"/>
    </location>
</feature>
<dbReference type="Proteomes" id="UP001600888">
    <property type="component" value="Unassembled WGS sequence"/>
</dbReference>
<comment type="caution">
    <text evidence="2">The sequence shown here is derived from an EMBL/GenBank/DDBJ whole genome shotgun (WGS) entry which is preliminary data.</text>
</comment>
<feature type="compositionally biased region" description="Low complexity" evidence="1">
    <location>
        <begin position="5176"/>
        <end position="5208"/>
    </location>
</feature>
<feature type="compositionally biased region" description="Basic and acidic residues" evidence="1">
    <location>
        <begin position="1781"/>
        <end position="1794"/>
    </location>
</feature>
<feature type="region of interest" description="Disordered" evidence="1">
    <location>
        <begin position="1899"/>
        <end position="2349"/>
    </location>
</feature>
<feature type="compositionally biased region" description="Low complexity" evidence="1">
    <location>
        <begin position="3831"/>
        <end position="3844"/>
    </location>
</feature>
<feature type="compositionally biased region" description="Polar residues" evidence="1">
    <location>
        <begin position="1624"/>
        <end position="1640"/>
    </location>
</feature>
<feature type="compositionally biased region" description="Polar residues" evidence="1">
    <location>
        <begin position="3114"/>
        <end position="3130"/>
    </location>
</feature>
<feature type="region of interest" description="Disordered" evidence="1">
    <location>
        <begin position="2385"/>
        <end position="2782"/>
    </location>
</feature>
<feature type="compositionally biased region" description="Basic and acidic residues" evidence="1">
    <location>
        <begin position="4621"/>
        <end position="4632"/>
    </location>
</feature>
<feature type="region of interest" description="Disordered" evidence="1">
    <location>
        <begin position="2941"/>
        <end position="3185"/>
    </location>
</feature>
<feature type="region of interest" description="Disordered" evidence="1">
    <location>
        <begin position="1135"/>
        <end position="1154"/>
    </location>
</feature>
<feature type="compositionally biased region" description="Basic and acidic residues" evidence="1">
    <location>
        <begin position="235"/>
        <end position="247"/>
    </location>
</feature>
<feature type="compositionally biased region" description="Polar residues" evidence="1">
    <location>
        <begin position="4607"/>
        <end position="4619"/>
    </location>
</feature>
<feature type="compositionally biased region" description="Basic residues" evidence="1">
    <location>
        <begin position="3597"/>
        <end position="3608"/>
    </location>
</feature>
<feature type="compositionally biased region" description="Basic and acidic residues" evidence="1">
    <location>
        <begin position="4595"/>
        <end position="4606"/>
    </location>
</feature>
<feature type="compositionally biased region" description="Acidic residues" evidence="1">
    <location>
        <begin position="4562"/>
        <end position="4571"/>
    </location>
</feature>
<feature type="compositionally biased region" description="Polar residues" evidence="1">
    <location>
        <begin position="3289"/>
        <end position="3299"/>
    </location>
</feature>
<feature type="compositionally biased region" description="Basic and acidic residues" evidence="1">
    <location>
        <begin position="1034"/>
        <end position="1055"/>
    </location>
</feature>
<feature type="compositionally biased region" description="Polar residues" evidence="1">
    <location>
        <begin position="365"/>
        <end position="376"/>
    </location>
</feature>
<feature type="compositionally biased region" description="Basic residues" evidence="1">
    <location>
        <begin position="2770"/>
        <end position="2782"/>
    </location>
</feature>
<feature type="compositionally biased region" description="Polar residues" evidence="1">
    <location>
        <begin position="3032"/>
        <end position="3042"/>
    </location>
</feature>
<feature type="compositionally biased region" description="Low complexity" evidence="1">
    <location>
        <begin position="206"/>
        <end position="215"/>
    </location>
</feature>
<feature type="region of interest" description="Disordered" evidence="1">
    <location>
        <begin position="732"/>
        <end position="762"/>
    </location>
</feature>
<feature type="compositionally biased region" description="Polar residues" evidence="1">
    <location>
        <begin position="2025"/>
        <end position="2048"/>
    </location>
</feature>
<feature type="region of interest" description="Disordered" evidence="1">
    <location>
        <begin position="825"/>
        <end position="1107"/>
    </location>
</feature>
<protein>
    <recommendedName>
        <fullName evidence="4">Involucrin repeat protein</fullName>
    </recommendedName>
</protein>
<feature type="compositionally biased region" description="Polar residues" evidence="1">
    <location>
        <begin position="1916"/>
        <end position="1925"/>
    </location>
</feature>
<feature type="compositionally biased region" description="Basic and acidic residues" evidence="1">
    <location>
        <begin position="271"/>
        <end position="282"/>
    </location>
</feature>
<feature type="region of interest" description="Disordered" evidence="1">
    <location>
        <begin position="5816"/>
        <end position="5867"/>
    </location>
</feature>
<feature type="compositionally biased region" description="Polar residues" evidence="1">
    <location>
        <begin position="2873"/>
        <end position="2910"/>
    </location>
</feature>
<feature type="compositionally biased region" description="Polar residues" evidence="1">
    <location>
        <begin position="4218"/>
        <end position="4240"/>
    </location>
</feature>
<feature type="compositionally biased region" description="Polar residues" evidence="1">
    <location>
        <begin position="972"/>
        <end position="990"/>
    </location>
</feature>
<feature type="compositionally biased region" description="Basic and acidic residues" evidence="1">
    <location>
        <begin position="614"/>
        <end position="624"/>
    </location>
</feature>
<feature type="compositionally biased region" description="Basic and acidic residues" evidence="1">
    <location>
        <begin position="1208"/>
        <end position="1217"/>
    </location>
</feature>
<feature type="compositionally biased region" description="Pro residues" evidence="1">
    <location>
        <begin position="495"/>
        <end position="504"/>
    </location>
</feature>
<feature type="compositionally biased region" description="Low complexity" evidence="1">
    <location>
        <begin position="1011"/>
        <end position="1032"/>
    </location>
</feature>
<feature type="compositionally biased region" description="Low complexity" evidence="1">
    <location>
        <begin position="4832"/>
        <end position="4843"/>
    </location>
</feature>
<feature type="compositionally biased region" description="Polar residues" evidence="1">
    <location>
        <begin position="4368"/>
        <end position="4377"/>
    </location>
</feature>
<feature type="compositionally biased region" description="Basic residues" evidence="1">
    <location>
        <begin position="1275"/>
        <end position="1285"/>
    </location>
</feature>
<feature type="compositionally biased region" description="Basic and acidic residues" evidence="1">
    <location>
        <begin position="1315"/>
        <end position="1419"/>
    </location>
</feature>
<feature type="compositionally biased region" description="Polar residues" evidence="1">
    <location>
        <begin position="4248"/>
        <end position="4257"/>
    </location>
</feature>
<feature type="compositionally biased region" description="Polar residues" evidence="1">
    <location>
        <begin position="289"/>
        <end position="307"/>
    </location>
</feature>
<feature type="compositionally biased region" description="Basic and acidic residues" evidence="1">
    <location>
        <begin position="3980"/>
        <end position="3994"/>
    </location>
</feature>
<feature type="compositionally biased region" description="Basic and acidic residues" evidence="1">
    <location>
        <begin position="558"/>
        <end position="600"/>
    </location>
</feature>
<feature type="compositionally biased region" description="Low complexity" evidence="1">
    <location>
        <begin position="5299"/>
        <end position="5326"/>
    </location>
</feature>
<feature type="compositionally biased region" description="Low complexity" evidence="1">
    <location>
        <begin position="1096"/>
        <end position="1107"/>
    </location>
</feature>
<feature type="compositionally biased region" description="Basic residues" evidence="1">
    <location>
        <begin position="2949"/>
        <end position="2960"/>
    </location>
</feature>
<feature type="compositionally biased region" description="Low complexity" evidence="1">
    <location>
        <begin position="1551"/>
        <end position="1560"/>
    </location>
</feature>
<feature type="compositionally biased region" description="Low complexity" evidence="1">
    <location>
        <begin position="469"/>
        <end position="484"/>
    </location>
</feature>
<feature type="compositionally biased region" description="Polar residues" evidence="1">
    <location>
        <begin position="5841"/>
        <end position="5853"/>
    </location>
</feature>
<feature type="compositionally biased region" description="Polar residues" evidence="1">
    <location>
        <begin position="54"/>
        <end position="64"/>
    </location>
</feature>
<feature type="compositionally biased region" description="Basic and acidic residues" evidence="1">
    <location>
        <begin position="650"/>
        <end position="685"/>
    </location>
</feature>
<feature type="compositionally biased region" description="Polar residues" evidence="1">
    <location>
        <begin position="1798"/>
        <end position="1808"/>
    </location>
</feature>
<feature type="region of interest" description="Disordered" evidence="1">
    <location>
        <begin position="182"/>
        <end position="403"/>
    </location>
</feature>
<feature type="compositionally biased region" description="Basic and acidic residues" evidence="1">
    <location>
        <begin position="380"/>
        <end position="392"/>
    </location>
</feature>
<feature type="compositionally biased region" description="Basic residues" evidence="1">
    <location>
        <begin position="4409"/>
        <end position="4421"/>
    </location>
</feature>
<dbReference type="PANTHER" id="PTHR40641:SF2">
    <property type="entry name" value="INVOLUCRIN REPEAT PROTEIN"/>
    <property type="match status" value="1"/>
</dbReference>
<feature type="compositionally biased region" description="Basic residues" evidence="1">
    <location>
        <begin position="186"/>
        <end position="199"/>
    </location>
</feature>
<feature type="compositionally biased region" description="Basic residues" evidence="1">
    <location>
        <begin position="3915"/>
        <end position="3928"/>
    </location>
</feature>
<feature type="compositionally biased region" description="Acidic residues" evidence="1">
    <location>
        <begin position="330"/>
        <end position="344"/>
    </location>
</feature>
<feature type="compositionally biased region" description="Basic and acidic residues" evidence="1">
    <location>
        <begin position="511"/>
        <end position="534"/>
    </location>
</feature>
<feature type="compositionally biased region" description="Basic and acidic residues" evidence="1">
    <location>
        <begin position="2500"/>
        <end position="2512"/>
    </location>
</feature>
<feature type="compositionally biased region" description="Basic and acidic residues" evidence="1">
    <location>
        <begin position="2749"/>
        <end position="2761"/>
    </location>
</feature>
<feature type="region of interest" description="Disordered" evidence="1">
    <location>
        <begin position="1168"/>
        <end position="1450"/>
    </location>
</feature>
<feature type="region of interest" description="Disordered" evidence="1">
    <location>
        <begin position="454"/>
        <end position="534"/>
    </location>
</feature>
<feature type="region of interest" description="Disordered" evidence="1">
    <location>
        <begin position="1466"/>
        <end position="1879"/>
    </location>
</feature>
<feature type="compositionally biased region" description="Low complexity" evidence="1">
    <location>
        <begin position="2219"/>
        <end position="2234"/>
    </location>
</feature>
<feature type="compositionally biased region" description="Basic and acidic residues" evidence="1">
    <location>
        <begin position="878"/>
        <end position="916"/>
    </location>
</feature>
<dbReference type="PANTHER" id="PTHR40641">
    <property type="entry name" value="INVOLUCRIN REPEAT PROTEIN (AFU_ORTHOLOGUE AFUA_2G08060)"/>
    <property type="match status" value="1"/>
</dbReference>
<feature type="compositionally biased region" description="Pro residues" evidence="1">
    <location>
        <begin position="1086"/>
        <end position="1095"/>
    </location>
</feature>
<accession>A0ABR4F8I5</accession>
<feature type="compositionally biased region" description="Basic and acidic residues" evidence="1">
    <location>
        <begin position="1"/>
        <end position="13"/>
    </location>
</feature>
<feature type="region of interest" description="Disordered" evidence="1">
    <location>
        <begin position="4866"/>
        <end position="5387"/>
    </location>
</feature>
<feature type="compositionally biased region" description="Basic residues" evidence="1">
    <location>
        <begin position="4205"/>
        <end position="4216"/>
    </location>
</feature>
<feature type="compositionally biased region" description="Basic and acidic residues" evidence="1">
    <location>
        <begin position="3694"/>
        <end position="3704"/>
    </location>
</feature>
<dbReference type="InterPro" id="IPR053268">
    <property type="entry name" value="Woronin_anchor"/>
</dbReference>
<feature type="compositionally biased region" description="Basic and acidic residues" evidence="1">
    <location>
        <begin position="825"/>
        <end position="860"/>
    </location>
</feature>
<feature type="compositionally biased region" description="Low complexity" evidence="1">
    <location>
        <begin position="4422"/>
        <end position="4431"/>
    </location>
</feature>
<feature type="compositionally biased region" description="Basic and acidic residues" evidence="1">
    <location>
        <begin position="1901"/>
        <end position="1915"/>
    </location>
</feature>
<feature type="compositionally biased region" description="Basic and acidic residues" evidence="1">
    <location>
        <begin position="4102"/>
        <end position="4115"/>
    </location>
</feature>
<feature type="compositionally biased region" description="Polar residues" evidence="1">
    <location>
        <begin position="2128"/>
        <end position="2146"/>
    </location>
</feature>
<feature type="region of interest" description="Disordered" evidence="1">
    <location>
        <begin position="2797"/>
        <end position="2922"/>
    </location>
</feature>
<feature type="compositionally biased region" description="Basic and acidic residues" evidence="1">
    <location>
        <begin position="1569"/>
        <end position="1579"/>
    </location>
</feature>
<feature type="compositionally biased region" description="Polar residues" evidence="1">
    <location>
        <begin position="1737"/>
        <end position="1752"/>
    </location>
</feature>
<feature type="region of interest" description="Disordered" evidence="1">
    <location>
        <begin position="614"/>
        <end position="711"/>
    </location>
</feature>
<feature type="compositionally biased region" description="Basic residues" evidence="1">
    <location>
        <begin position="3463"/>
        <end position="3475"/>
    </location>
</feature>
<feature type="region of interest" description="Disordered" evidence="1">
    <location>
        <begin position="556"/>
        <end position="600"/>
    </location>
</feature>
<feature type="compositionally biased region" description="Polar residues" evidence="1">
    <location>
        <begin position="3789"/>
        <end position="3803"/>
    </location>
</feature>
<feature type="compositionally biased region" description="Polar residues" evidence="1">
    <location>
        <begin position="3897"/>
        <end position="3912"/>
    </location>
</feature>
<feature type="compositionally biased region" description="Basic and acidic residues" evidence="1">
    <location>
        <begin position="3948"/>
        <end position="3959"/>
    </location>
</feature>
<feature type="compositionally biased region" description="Basic residues" evidence="1">
    <location>
        <begin position="2590"/>
        <end position="2601"/>
    </location>
</feature>
<feature type="compositionally biased region" description="Basic and acidic residues" evidence="1">
    <location>
        <begin position="1812"/>
        <end position="1845"/>
    </location>
</feature>
<gene>
    <name evidence="2" type="ORF">FJTKL_14886</name>
</gene>
<feature type="compositionally biased region" description="Polar residues" evidence="1">
    <location>
        <begin position="3375"/>
        <end position="3384"/>
    </location>
</feature>
<feature type="compositionally biased region" description="Basic and acidic residues" evidence="1">
    <location>
        <begin position="993"/>
        <end position="1009"/>
    </location>
</feature>
<feature type="compositionally biased region" description="Polar residues" evidence="1">
    <location>
        <begin position="3476"/>
        <end position="3488"/>
    </location>
</feature>
<feature type="region of interest" description="Disordered" evidence="1">
    <location>
        <begin position="3214"/>
        <end position="3514"/>
    </location>
</feature>
<feature type="compositionally biased region" description="Polar residues" evidence="1">
    <location>
        <begin position="2608"/>
        <end position="2617"/>
    </location>
</feature>
<keyword evidence="3" id="KW-1185">Reference proteome</keyword>
<feature type="region of interest" description="Disordered" evidence="1">
    <location>
        <begin position="4780"/>
        <end position="4854"/>
    </location>
</feature>
<evidence type="ECO:0000313" key="2">
    <source>
        <dbReference type="EMBL" id="KAL2290985.1"/>
    </source>
</evidence>
<feature type="compositionally biased region" description="Low complexity" evidence="1">
    <location>
        <begin position="139"/>
        <end position="155"/>
    </location>
</feature>
<evidence type="ECO:0008006" key="4">
    <source>
        <dbReference type="Google" id="ProtNLM"/>
    </source>
</evidence>
<feature type="compositionally biased region" description="Basic and acidic residues" evidence="1">
    <location>
        <begin position="3416"/>
        <end position="3427"/>
    </location>
</feature>
<feature type="compositionally biased region" description="Basic and acidic residues" evidence="1">
    <location>
        <begin position="485"/>
        <end position="494"/>
    </location>
</feature>
<feature type="compositionally biased region" description="Basic residues" evidence="1">
    <location>
        <begin position="3274"/>
        <end position="3286"/>
    </location>
</feature>
<feature type="compositionally biased region" description="Basic and acidic residues" evidence="1">
    <location>
        <begin position="1225"/>
        <end position="1251"/>
    </location>
</feature>
<feature type="compositionally biased region" description="Basic and acidic residues" evidence="1">
    <location>
        <begin position="792"/>
        <end position="810"/>
    </location>
</feature>
<feature type="compositionally biased region" description="Low complexity" evidence="1">
    <location>
        <begin position="2628"/>
        <end position="2640"/>
    </location>
</feature>
<feature type="compositionally biased region" description="Basic residues" evidence="1">
    <location>
        <begin position="2074"/>
        <end position="2085"/>
    </location>
</feature>
<feature type="region of interest" description="Disordered" evidence="1">
    <location>
        <begin position="1"/>
        <end position="155"/>
    </location>
</feature>
<feature type="compositionally biased region" description="Polar residues" evidence="1">
    <location>
        <begin position="2418"/>
        <end position="2434"/>
    </location>
</feature>
<proteinExistence type="predicted"/>
<feature type="compositionally biased region" description="Basic and acidic residues" evidence="1">
    <location>
        <begin position="747"/>
        <end position="757"/>
    </location>
</feature>
<feature type="compositionally biased region" description="Polar residues" evidence="1">
    <location>
        <begin position="2522"/>
        <end position="2535"/>
    </location>
</feature>
<evidence type="ECO:0000313" key="3">
    <source>
        <dbReference type="Proteomes" id="UP001600888"/>
    </source>
</evidence>